<comment type="caution">
    <text evidence="3">The sequence shown here is derived from an EMBL/GenBank/DDBJ whole genome shotgun (WGS) entry which is preliminary data.</text>
</comment>
<feature type="region of interest" description="Disordered" evidence="1">
    <location>
        <begin position="34"/>
        <end position="55"/>
    </location>
</feature>
<dbReference type="PANTHER" id="PTHR21180">
    <property type="entry name" value="ENDONUCLEASE/EXONUCLEASE/PHOSPHATASE FAMILY DOMAIN-CONTAINING PROTEIN 1"/>
    <property type="match status" value="1"/>
</dbReference>
<sequence>MNRLGKTPLLIVGVCCLIVVAFVFNKEKEPVEITSTESTVHHHAPGNEGDSPKASPYVYVDVKGEVDKPGVYKMEEGKRVKDVMERAGGMTEQADPFSVNLAQKLLDEMVITVQVKGGGGEVQSQSSSTSSVKGKVAVNQATVEELQTLPGIGESKAAAIIQFREENGPFSNIDDLTSVSGIGEKTVEGFAELVQVP</sequence>
<dbReference type="InterPro" id="IPR004509">
    <property type="entry name" value="Competence_ComEA_HhH"/>
</dbReference>
<dbReference type="Gene3D" id="3.10.560.10">
    <property type="entry name" value="Outer membrane lipoprotein wza domain like"/>
    <property type="match status" value="1"/>
</dbReference>
<evidence type="ECO:0000256" key="1">
    <source>
        <dbReference type="SAM" id="MobiDB-lite"/>
    </source>
</evidence>
<dbReference type="SMART" id="SM00278">
    <property type="entry name" value="HhH1"/>
    <property type="match status" value="2"/>
</dbReference>
<feature type="domain" description="Helix-hairpin-helix DNA-binding motif class 1" evidence="2">
    <location>
        <begin position="144"/>
        <end position="163"/>
    </location>
</feature>
<dbReference type="Pfam" id="PF12836">
    <property type="entry name" value="HHH_3"/>
    <property type="match status" value="1"/>
</dbReference>
<dbReference type="InterPro" id="IPR003583">
    <property type="entry name" value="Hlx-hairpin-Hlx_DNA-bd_motif"/>
</dbReference>
<feature type="domain" description="Helix-hairpin-helix DNA-binding motif class 1" evidence="2">
    <location>
        <begin position="174"/>
        <end position="193"/>
    </location>
</feature>
<evidence type="ECO:0000313" key="3">
    <source>
        <dbReference type="EMBL" id="MFC0522541.1"/>
    </source>
</evidence>
<protein>
    <submittedName>
        <fullName evidence="3">Helix-hairpin-helix domain-containing protein</fullName>
    </submittedName>
</protein>
<dbReference type="InterPro" id="IPR051675">
    <property type="entry name" value="Endo/Exo/Phosphatase_dom_1"/>
</dbReference>
<dbReference type="RefSeq" id="WP_377345066.1">
    <property type="nucleotide sequence ID" value="NZ_JBHLTP010000003.1"/>
</dbReference>
<proteinExistence type="predicted"/>
<organism evidence="3 4">
    <name type="scientific">Pontibacillus salicampi</name>
    <dbReference type="NCBI Taxonomy" id="1449801"/>
    <lineage>
        <taxon>Bacteria</taxon>
        <taxon>Bacillati</taxon>
        <taxon>Bacillota</taxon>
        <taxon>Bacilli</taxon>
        <taxon>Bacillales</taxon>
        <taxon>Bacillaceae</taxon>
        <taxon>Pontibacillus</taxon>
    </lineage>
</organism>
<evidence type="ECO:0000259" key="2">
    <source>
        <dbReference type="SMART" id="SM00278"/>
    </source>
</evidence>
<dbReference type="SUPFAM" id="SSF47781">
    <property type="entry name" value="RuvA domain 2-like"/>
    <property type="match status" value="1"/>
</dbReference>
<dbReference type="EMBL" id="JBHLTP010000003">
    <property type="protein sequence ID" value="MFC0522541.1"/>
    <property type="molecule type" value="Genomic_DNA"/>
</dbReference>
<dbReference type="Pfam" id="PF10531">
    <property type="entry name" value="SLBB"/>
    <property type="match status" value="1"/>
</dbReference>
<dbReference type="Gene3D" id="1.10.150.310">
    <property type="entry name" value="Tex RuvX-like domain-like"/>
    <property type="match status" value="1"/>
</dbReference>
<name>A0ABV6LJK0_9BACI</name>
<accession>A0ABV6LJK0</accession>
<reference evidence="3 4" key="1">
    <citation type="submission" date="2024-09" db="EMBL/GenBank/DDBJ databases">
        <authorList>
            <person name="Sun Q."/>
            <person name="Mori K."/>
        </authorList>
    </citation>
    <scope>NUCLEOTIDE SEQUENCE [LARGE SCALE GENOMIC DNA]</scope>
    <source>
        <strain evidence="3 4">NCAIM B.02529</strain>
    </source>
</reference>
<gene>
    <name evidence="3" type="ORF">ACFFGV_02910</name>
</gene>
<dbReference type="InterPro" id="IPR010994">
    <property type="entry name" value="RuvA_2-like"/>
</dbReference>
<evidence type="ECO:0000313" key="4">
    <source>
        <dbReference type="Proteomes" id="UP001589836"/>
    </source>
</evidence>
<dbReference type="NCBIfam" id="TIGR00426">
    <property type="entry name" value="competence protein ComEA helix-hairpin-helix repeat region"/>
    <property type="match status" value="1"/>
</dbReference>
<keyword evidence="4" id="KW-1185">Reference proteome</keyword>
<dbReference type="PANTHER" id="PTHR21180:SF32">
    <property type="entry name" value="ENDONUCLEASE_EXONUCLEASE_PHOSPHATASE FAMILY DOMAIN-CONTAINING PROTEIN 1"/>
    <property type="match status" value="1"/>
</dbReference>
<dbReference type="InterPro" id="IPR019554">
    <property type="entry name" value="Soluble_ligand-bd"/>
</dbReference>
<dbReference type="Proteomes" id="UP001589836">
    <property type="component" value="Unassembled WGS sequence"/>
</dbReference>